<gene>
    <name evidence="1" type="ORF">GCM10022210_22900</name>
</gene>
<dbReference type="EMBL" id="BAAAZC010000017">
    <property type="protein sequence ID" value="GAA3972539.1"/>
    <property type="molecule type" value="Genomic_DNA"/>
</dbReference>
<sequence length="199" mass="21709">MQPDIEQLKVTYKNLSDDKLTSLAITEAASLRPEALEILKAEIKSRGLDEDIASGIDAQLIDTGSLEFDGYVSLIRGQACPVCTGTTLPLNAAIVSTVKSFILLTQYKKKLMIACPNCLQNANQSATNTTALLGWWGLPWGIIRSVQALTRNVKAAKQVRTGEPTDTLVSFIKTNIGVIEGVRKNKQSLNFMLDSVNKR</sequence>
<dbReference type="RefSeq" id="WP_259096444.1">
    <property type="nucleotide sequence ID" value="NZ_BAAAZC010000017.1"/>
</dbReference>
<evidence type="ECO:0000313" key="1">
    <source>
        <dbReference type="EMBL" id="GAA3972539.1"/>
    </source>
</evidence>
<evidence type="ECO:0000313" key="2">
    <source>
        <dbReference type="Proteomes" id="UP001500742"/>
    </source>
</evidence>
<dbReference type="Proteomes" id="UP001500742">
    <property type="component" value="Unassembled WGS sequence"/>
</dbReference>
<name>A0ABP7PWK7_9SPHI</name>
<accession>A0ABP7PWK7</accession>
<comment type="caution">
    <text evidence="1">The sequence shown here is derived from an EMBL/GenBank/DDBJ whole genome shotgun (WGS) entry which is preliminary data.</text>
</comment>
<keyword evidence="2" id="KW-1185">Reference proteome</keyword>
<organism evidence="1 2">
    <name type="scientific">Mucilaginibacter dorajii</name>
    <dbReference type="NCBI Taxonomy" id="692994"/>
    <lineage>
        <taxon>Bacteria</taxon>
        <taxon>Pseudomonadati</taxon>
        <taxon>Bacteroidota</taxon>
        <taxon>Sphingobacteriia</taxon>
        <taxon>Sphingobacteriales</taxon>
        <taxon>Sphingobacteriaceae</taxon>
        <taxon>Mucilaginibacter</taxon>
    </lineage>
</organism>
<reference evidence="2" key="1">
    <citation type="journal article" date="2019" name="Int. J. Syst. Evol. Microbiol.">
        <title>The Global Catalogue of Microorganisms (GCM) 10K type strain sequencing project: providing services to taxonomists for standard genome sequencing and annotation.</title>
        <authorList>
            <consortium name="The Broad Institute Genomics Platform"/>
            <consortium name="The Broad Institute Genome Sequencing Center for Infectious Disease"/>
            <person name="Wu L."/>
            <person name="Ma J."/>
        </authorList>
    </citation>
    <scope>NUCLEOTIDE SEQUENCE [LARGE SCALE GENOMIC DNA]</scope>
    <source>
        <strain evidence="2">JCM 16601</strain>
    </source>
</reference>
<proteinExistence type="predicted"/>
<protein>
    <submittedName>
        <fullName evidence="1">Uncharacterized protein</fullName>
    </submittedName>
</protein>